<dbReference type="AlphaFoldDB" id="A0A8T2HBA1"/>
<dbReference type="EMBL" id="JAEFBJ010000001">
    <property type="protein sequence ID" value="KAG7656726.1"/>
    <property type="molecule type" value="Genomic_DNA"/>
</dbReference>
<comment type="caution">
    <text evidence="2">The sequence shown here is derived from an EMBL/GenBank/DDBJ whole genome shotgun (WGS) entry which is preliminary data.</text>
</comment>
<evidence type="ECO:0000313" key="2">
    <source>
        <dbReference type="EMBL" id="KAG7656726.1"/>
    </source>
</evidence>
<keyword evidence="1" id="KW-0812">Transmembrane</keyword>
<dbReference type="Proteomes" id="UP000694251">
    <property type="component" value="Chromosome 1"/>
</dbReference>
<evidence type="ECO:0000313" key="3">
    <source>
        <dbReference type="Proteomes" id="UP000694251"/>
    </source>
</evidence>
<reference evidence="2 3" key="1">
    <citation type="submission" date="2020-12" db="EMBL/GenBank/DDBJ databases">
        <title>Concerted genomic and epigenomic changes stabilize Arabidopsis allopolyploids.</title>
        <authorList>
            <person name="Chen Z."/>
        </authorList>
    </citation>
    <scope>NUCLEOTIDE SEQUENCE [LARGE SCALE GENOMIC DNA]</scope>
    <source>
        <strain evidence="2">As9502</strain>
        <tissue evidence="2">Leaf</tissue>
    </source>
</reference>
<proteinExistence type="predicted"/>
<dbReference type="SMR" id="A0A8T2HBA1"/>
<sequence length="103" mass="11632">MATLKTTIFIIFILYISCTMFVNIFRVQADASCLTTKECVVRCSDEDAQCIHGECHCPHLKVDIEPTKAIRCKTDLDCPDPHQCPKYDYYACLNNGECTCISV</sequence>
<keyword evidence="1" id="KW-0472">Membrane</keyword>
<accession>A0A8T2HBA1</accession>
<protein>
    <submittedName>
        <fullName evidence="2">Uncharacterized protein</fullName>
    </submittedName>
</protein>
<gene>
    <name evidence="2" type="ORF">ISN44_As01g038200</name>
</gene>
<keyword evidence="3" id="KW-1185">Reference proteome</keyword>
<name>A0A8T2HBA1_ARASU</name>
<feature type="transmembrane region" description="Helical" evidence="1">
    <location>
        <begin position="6"/>
        <end position="25"/>
    </location>
</feature>
<dbReference type="OrthoDB" id="1026635at2759"/>
<organism evidence="2 3">
    <name type="scientific">Arabidopsis suecica</name>
    <name type="common">Swedish thale-cress</name>
    <name type="synonym">Cardaminopsis suecica</name>
    <dbReference type="NCBI Taxonomy" id="45249"/>
    <lineage>
        <taxon>Eukaryota</taxon>
        <taxon>Viridiplantae</taxon>
        <taxon>Streptophyta</taxon>
        <taxon>Embryophyta</taxon>
        <taxon>Tracheophyta</taxon>
        <taxon>Spermatophyta</taxon>
        <taxon>Magnoliopsida</taxon>
        <taxon>eudicotyledons</taxon>
        <taxon>Gunneridae</taxon>
        <taxon>Pentapetalae</taxon>
        <taxon>rosids</taxon>
        <taxon>malvids</taxon>
        <taxon>Brassicales</taxon>
        <taxon>Brassicaceae</taxon>
        <taxon>Camelineae</taxon>
        <taxon>Arabidopsis</taxon>
    </lineage>
</organism>
<keyword evidence="1" id="KW-1133">Transmembrane helix</keyword>
<evidence type="ECO:0000256" key="1">
    <source>
        <dbReference type="SAM" id="Phobius"/>
    </source>
</evidence>